<dbReference type="HOGENOM" id="CLU_078800_0_0_3"/>
<evidence type="ECO:0000313" key="4">
    <source>
        <dbReference type="Proteomes" id="UP000010366"/>
    </source>
</evidence>
<dbReference type="KEGG" id="cmp:Cha6605_1064"/>
<evidence type="ECO:0000256" key="2">
    <source>
        <dbReference type="SAM" id="Phobius"/>
    </source>
</evidence>
<evidence type="ECO:0000313" key="3">
    <source>
        <dbReference type="EMBL" id="AFY92297.1"/>
    </source>
</evidence>
<feature type="coiled-coil region" evidence="1">
    <location>
        <begin position="63"/>
        <end position="104"/>
    </location>
</feature>
<dbReference type="OrthoDB" id="582213at2"/>
<keyword evidence="2" id="KW-0812">Transmembrane</keyword>
<keyword evidence="2" id="KW-1133">Transmembrane helix</keyword>
<keyword evidence="4" id="KW-1185">Reference proteome</keyword>
<dbReference type="AlphaFoldDB" id="K9UB37"/>
<keyword evidence="3" id="KW-0346">Stress response</keyword>
<keyword evidence="2" id="KW-0472">Membrane</keyword>
<reference evidence="3 4" key="1">
    <citation type="submission" date="2012-05" db="EMBL/GenBank/DDBJ databases">
        <title>Finished chromosome of genome of Chamaesiphon sp. PCC 6605.</title>
        <authorList>
            <consortium name="US DOE Joint Genome Institute"/>
            <person name="Gugger M."/>
            <person name="Coursin T."/>
            <person name="Rippka R."/>
            <person name="Tandeau De Marsac N."/>
            <person name="Huntemann M."/>
            <person name="Wei C.-L."/>
            <person name="Han J."/>
            <person name="Detter J.C."/>
            <person name="Han C."/>
            <person name="Tapia R."/>
            <person name="Chen A."/>
            <person name="Kyrpides N."/>
            <person name="Mavromatis K."/>
            <person name="Markowitz V."/>
            <person name="Szeto E."/>
            <person name="Ivanova N."/>
            <person name="Pagani I."/>
            <person name="Pati A."/>
            <person name="Goodwin L."/>
            <person name="Nordberg H.P."/>
            <person name="Cantor M.N."/>
            <person name="Hua S.X."/>
            <person name="Woyke T."/>
            <person name="Kerfeld C.A."/>
        </authorList>
    </citation>
    <scope>NUCLEOTIDE SEQUENCE [LARGE SCALE GENOMIC DNA]</scope>
    <source>
        <strain evidence="4">ATCC 27169 / PCC 6605</strain>
    </source>
</reference>
<dbReference type="STRING" id="1173020.Cha6605_1064"/>
<organism evidence="3 4">
    <name type="scientific">Chamaesiphon minutus (strain ATCC 27169 / PCC 6605)</name>
    <dbReference type="NCBI Taxonomy" id="1173020"/>
    <lineage>
        <taxon>Bacteria</taxon>
        <taxon>Bacillati</taxon>
        <taxon>Cyanobacteriota</taxon>
        <taxon>Cyanophyceae</taxon>
        <taxon>Gomontiellales</taxon>
        <taxon>Chamaesiphonaceae</taxon>
        <taxon>Chamaesiphon</taxon>
    </lineage>
</organism>
<dbReference type="eggNOG" id="COG0576">
    <property type="taxonomic scope" value="Bacteria"/>
</dbReference>
<proteinExistence type="predicted"/>
<dbReference type="Proteomes" id="UP000010366">
    <property type="component" value="Chromosome"/>
</dbReference>
<dbReference type="EMBL" id="CP003600">
    <property type="protein sequence ID" value="AFY92297.1"/>
    <property type="molecule type" value="Genomic_DNA"/>
</dbReference>
<evidence type="ECO:0000256" key="1">
    <source>
        <dbReference type="SAM" id="Coils"/>
    </source>
</evidence>
<protein>
    <submittedName>
        <fullName evidence="3">Molecular chaperone GrpE (Heat shock protein)</fullName>
    </submittedName>
</protein>
<name>K9UB37_CHAP6</name>
<sequence length="217" mass="24363">MEPEIIGGLVGTFTSIATLGFFYWRLLKIAKASRVALESRLTQEINTLKDRSQATESALQSQLIEVKSQLQTSEVKRAKLEAEIAALTQQCQRLREELKTQAAQVRSDAIDGGFEQIQTLLTQYPSVRRMVESQPDLPARNIVALLTSLENIVKFWECQSIGKPWEMVPYDPQIHQSDVDDIQVGESVYVRFIGYQKGDRILIPAKVSRTLPAGAKT</sequence>
<keyword evidence="1" id="KW-0175">Coiled coil</keyword>
<accession>K9UB37</accession>
<feature type="transmembrane region" description="Helical" evidence="2">
    <location>
        <begin position="6"/>
        <end position="24"/>
    </location>
</feature>
<gene>
    <name evidence="3" type="ORF">Cha6605_1064</name>
</gene>
<dbReference type="RefSeq" id="WP_015158487.1">
    <property type="nucleotide sequence ID" value="NC_019697.1"/>
</dbReference>